<dbReference type="Pfam" id="PF01092">
    <property type="entry name" value="Ribosomal_S6e"/>
    <property type="match status" value="1"/>
</dbReference>
<dbReference type="GO" id="GO:0005840">
    <property type="term" value="C:ribosome"/>
    <property type="evidence" value="ECO:0007669"/>
    <property type="project" value="UniProtKB-KW"/>
</dbReference>
<keyword evidence="2" id="KW-0689">Ribosomal protein</keyword>
<evidence type="ECO:0000313" key="4">
    <source>
        <dbReference type="EMBL" id="KAF4346248.1"/>
    </source>
</evidence>
<comment type="similarity">
    <text evidence="1">Belongs to the eukaryotic ribosomal protein eS6 family.</text>
</comment>
<protein>
    <submittedName>
        <fullName evidence="4">Uncharacterized protein</fullName>
    </submittedName>
</protein>
<dbReference type="GO" id="GO:1990904">
    <property type="term" value="C:ribonucleoprotein complex"/>
    <property type="evidence" value="ECO:0007669"/>
    <property type="project" value="UniProtKB-KW"/>
</dbReference>
<dbReference type="InterPro" id="IPR001377">
    <property type="entry name" value="Ribosomal_eS6"/>
</dbReference>
<evidence type="ECO:0000256" key="2">
    <source>
        <dbReference type="ARBA" id="ARBA00022980"/>
    </source>
</evidence>
<dbReference type="GO" id="GO:0003735">
    <property type="term" value="F:structural constituent of ribosome"/>
    <property type="evidence" value="ECO:0007669"/>
    <property type="project" value="InterPro"/>
</dbReference>
<evidence type="ECO:0000313" key="5">
    <source>
        <dbReference type="Proteomes" id="UP000583929"/>
    </source>
</evidence>
<reference evidence="4 5" key="1">
    <citation type="journal article" date="2020" name="bioRxiv">
        <title>Sequence and annotation of 42 cannabis genomes reveals extensive copy number variation in cannabinoid synthesis and pathogen resistance genes.</title>
        <authorList>
            <person name="Mckernan K.J."/>
            <person name="Helbert Y."/>
            <person name="Kane L.T."/>
            <person name="Ebling H."/>
            <person name="Zhang L."/>
            <person name="Liu B."/>
            <person name="Eaton Z."/>
            <person name="Mclaughlin S."/>
            <person name="Kingan S."/>
            <person name="Baybayan P."/>
            <person name="Concepcion G."/>
            <person name="Jordan M."/>
            <person name="Riva A."/>
            <person name="Barbazuk W."/>
            <person name="Harkins T."/>
        </authorList>
    </citation>
    <scope>NUCLEOTIDE SEQUENCE [LARGE SCALE GENOMIC DNA]</scope>
    <source>
        <strain evidence="5">cv. Jamaican Lion 4</strain>
        <tissue evidence="4">Leaf</tissue>
    </source>
</reference>
<dbReference type="GO" id="GO:0006412">
    <property type="term" value="P:translation"/>
    <property type="evidence" value="ECO:0007669"/>
    <property type="project" value="InterPro"/>
</dbReference>
<keyword evidence="5" id="KW-1185">Reference proteome</keyword>
<evidence type="ECO:0000256" key="1">
    <source>
        <dbReference type="ARBA" id="ARBA00009312"/>
    </source>
</evidence>
<name>A0A7J6DJD2_CANSA</name>
<evidence type="ECO:0000256" key="3">
    <source>
        <dbReference type="ARBA" id="ARBA00023274"/>
    </source>
</evidence>
<proteinExistence type="inferred from homology"/>
<organism evidence="4 5">
    <name type="scientific">Cannabis sativa</name>
    <name type="common">Hemp</name>
    <name type="synonym">Marijuana</name>
    <dbReference type="NCBI Taxonomy" id="3483"/>
    <lineage>
        <taxon>Eukaryota</taxon>
        <taxon>Viridiplantae</taxon>
        <taxon>Streptophyta</taxon>
        <taxon>Embryophyta</taxon>
        <taxon>Tracheophyta</taxon>
        <taxon>Spermatophyta</taxon>
        <taxon>Magnoliopsida</taxon>
        <taxon>eudicotyledons</taxon>
        <taxon>Gunneridae</taxon>
        <taxon>Pentapetalae</taxon>
        <taxon>rosids</taxon>
        <taxon>fabids</taxon>
        <taxon>Rosales</taxon>
        <taxon>Cannabaceae</taxon>
        <taxon>Cannabis</taxon>
    </lineage>
</organism>
<dbReference type="Proteomes" id="UP000583929">
    <property type="component" value="Unassembled WGS sequence"/>
</dbReference>
<feature type="non-terminal residue" evidence="4">
    <location>
        <position position="1"/>
    </location>
</feature>
<accession>A0A7J6DJD2</accession>
<gene>
    <name evidence="4" type="ORF">G4B88_003878</name>
</gene>
<dbReference type="AlphaFoldDB" id="A0A7J6DJD2"/>
<sequence>YIIYGGPSEIVAFFDKRISQEVSGDCLGEEFKGYVRFQNHGFQNHGWLQQASTTRKNVYDNNKKV</sequence>
<dbReference type="EMBL" id="JAATIQ010001092">
    <property type="protein sequence ID" value="KAF4346248.1"/>
    <property type="molecule type" value="Genomic_DNA"/>
</dbReference>
<comment type="caution">
    <text evidence="4">The sequence shown here is derived from an EMBL/GenBank/DDBJ whole genome shotgun (WGS) entry which is preliminary data.</text>
</comment>
<keyword evidence="3" id="KW-0687">Ribonucleoprotein</keyword>